<dbReference type="Proteomes" id="UP000231246">
    <property type="component" value="Unassembled WGS sequence"/>
</dbReference>
<comment type="caution">
    <text evidence="2">The sequence shown here is derived from an EMBL/GenBank/DDBJ whole genome shotgun (WGS) entry which is preliminary data.</text>
</comment>
<proteinExistence type="predicted"/>
<dbReference type="SUPFAM" id="SSF51905">
    <property type="entry name" value="FAD/NAD(P)-binding domain"/>
    <property type="match status" value="1"/>
</dbReference>
<accession>A0A2H0BWB0</accession>
<dbReference type="Gene3D" id="3.50.50.60">
    <property type="entry name" value="FAD/NAD(P)-binding domain"/>
    <property type="match status" value="1"/>
</dbReference>
<dbReference type="GO" id="GO:0016491">
    <property type="term" value="F:oxidoreductase activity"/>
    <property type="evidence" value="ECO:0007669"/>
    <property type="project" value="InterPro"/>
</dbReference>
<name>A0A2H0BWB0_9BACT</name>
<dbReference type="EMBL" id="PCTA01000010">
    <property type="protein sequence ID" value="PIP61921.1"/>
    <property type="molecule type" value="Genomic_DNA"/>
</dbReference>
<dbReference type="Pfam" id="PF01593">
    <property type="entry name" value="Amino_oxidase"/>
    <property type="match status" value="1"/>
</dbReference>
<evidence type="ECO:0000313" key="3">
    <source>
        <dbReference type="Proteomes" id="UP000231246"/>
    </source>
</evidence>
<evidence type="ECO:0000259" key="1">
    <source>
        <dbReference type="Pfam" id="PF01593"/>
    </source>
</evidence>
<dbReference type="InterPro" id="IPR036188">
    <property type="entry name" value="FAD/NAD-bd_sf"/>
</dbReference>
<dbReference type="PRINTS" id="PR00419">
    <property type="entry name" value="ADXRDTASE"/>
</dbReference>
<dbReference type="AlphaFoldDB" id="A0A2H0BWB0"/>
<reference evidence="2 3" key="1">
    <citation type="submission" date="2017-09" db="EMBL/GenBank/DDBJ databases">
        <title>Depth-based differentiation of microbial function through sediment-hosted aquifers and enrichment of novel symbionts in the deep terrestrial subsurface.</title>
        <authorList>
            <person name="Probst A.J."/>
            <person name="Ladd B."/>
            <person name="Jarett J.K."/>
            <person name="Geller-Mcgrath D.E."/>
            <person name="Sieber C.M."/>
            <person name="Emerson J.B."/>
            <person name="Anantharaman K."/>
            <person name="Thomas B.C."/>
            <person name="Malmstrom R."/>
            <person name="Stieglmeier M."/>
            <person name="Klingl A."/>
            <person name="Woyke T."/>
            <person name="Ryan C.M."/>
            <person name="Banfield J.F."/>
        </authorList>
    </citation>
    <scope>NUCLEOTIDE SEQUENCE [LARGE SCALE GENOMIC DNA]</scope>
    <source>
        <strain evidence="2">CG22_combo_CG10-13_8_21_14_all_38_20</strain>
    </source>
</reference>
<dbReference type="PANTHER" id="PTHR42923:SF46">
    <property type="entry name" value="AMINE OXIDASE"/>
    <property type="match status" value="1"/>
</dbReference>
<dbReference type="InterPro" id="IPR002937">
    <property type="entry name" value="Amino_oxidase"/>
</dbReference>
<organism evidence="2 3">
    <name type="scientific">Candidatus Roizmanbacteria bacterium CG22_combo_CG10-13_8_21_14_all_38_20</name>
    <dbReference type="NCBI Taxonomy" id="1974862"/>
    <lineage>
        <taxon>Bacteria</taxon>
        <taxon>Candidatus Roizmaniibacteriota</taxon>
    </lineage>
</organism>
<dbReference type="NCBIfam" id="NF005560">
    <property type="entry name" value="PRK07233.1"/>
    <property type="match status" value="1"/>
</dbReference>
<sequence length="440" mass="50261">MKTKIAIIGGGMSGLSTTYYLSQNPEYQIDLYEKNANFGGLLGLLTVNGVGFEGYYHHLFKSDKDIIGLIHELNIDHKLLYLPSSVGIHYNSKIYSFSTPKDLLHFSPLPLIDRIRLGFVAIYLQKFVTDKNWKKLAQLSAGNWILKYAGRRAYKIIWEPLLKGKFGEHADSISMAWLWSRLYLRSKSRNGANEELVYLDGGFKLLIDKLLEKLRNKQVNLYTNSDIVEIKPSSKQGLTLQVQKGQTLQYDKIIVTTPNPVFAKLCPSLPAEYTEKLAKVKYRGAMVAILQLKKQFMKDIYWLNVNDPNSHILAVVEHTNFVSPNKYSGAHLLYAGAYPAQTDELMTMNKTDLFELIVKELKKINPKFNKSFVDAHWIFRDKFAQPIVDTNYHNYIPPVKTGIDNLYLVNMAQVYPEDRGTNQAVRDGKSIADKIIFGEY</sequence>
<gene>
    <name evidence="2" type="ORF">COW99_01710</name>
</gene>
<protein>
    <recommendedName>
        <fullName evidence="1">Amine oxidase domain-containing protein</fullName>
    </recommendedName>
</protein>
<dbReference type="PANTHER" id="PTHR42923">
    <property type="entry name" value="PROTOPORPHYRINOGEN OXIDASE"/>
    <property type="match status" value="1"/>
</dbReference>
<dbReference type="InterPro" id="IPR050464">
    <property type="entry name" value="Zeta_carotene_desat/Oxidored"/>
</dbReference>
<evidence type="ECO:0000313" key="2">
    <source>
        <dbReference type="EMBL" id="PIP61921.1"/>
    </source>
</evidence>
<feature type="domain" description="Amine oxidase" evidence="1">
    <location>
        <begin position="12"/>
        <end position="436"/>
    </location>
</feature>